<sequence>MKIALDADGVLFDFQTSWRLCAEGVLGRALPLCGQHYDLGQRYGLKNAEVHKVWAVWNTTSGWLRAQPIESGMRAAHMALDLGHEVYVVTCLPNIRAAEERRRALDRWGLDKAALIPVYGASKLNALKTLRPHFYADDRAIHCREARDAMVPEIVRIHAWGPEQLPDGVCEYPDVGTALSDFLKRHAPLHVGPCNGNPYPGRASASGWPQLQATRETEGDV</sequence>
<evidence type="ECO:0000256" key="1">
    <source>
        <dbReference type="SAM" id="MobiDB-lite"/>
    </source>
</evidence>
<keyword evidence="3" id="KW-1185">Reference proteome</keyword>
<name>A0AAE2YQB0_9PROT</name>
<dbReference type="RefSeq" id="WP_215870294.1">
    <property type="nucleotide sequence ID" value="NZ_JAAXYO010000146.1"/>
</dbReference>
<proteinExistence type="predicted"/>
<dbReference type="Proteomes" id="UP001197378">
    <property type="component" value="Unassembled WGS sequence"/>
</dbReference>
<evidence type="ECO:0000313" key="2">
    <source>
        <dbReference type="EMBL" id="MBU2788399.1"/>
    </source>
</evidence>
<organism evidence="2 3">
    <name type="scientific">Igneacidithiobacillus copahuensis</name>
    <dbReference type="NCBI Taxonomy" id="2724909"/>
    <lineage>
        <taxon>Bacteria</taxon>
        <taxon>Pseudomonadati</taxon>
        <taxon>Pseudomonadota</taxon>
        <taxon>Acidithiobacillia</taxon>
        <taxon>Acidithiobacillales</taxon>
        <taxon>Acidithiobacillaceae</taxon>
        <taxon>Igneacidithiobacillus</taxon>
    </lineage>
</organism>
<dbReference type="InterPro" id="IPR036412">
    <property type="entry name" value="HAD-like_sf"/>
</dbReference>
<evidence type="ECO:0000313" key="3">
    <source>
        <dbReference type="Proteomes" id="UP001197378"/>
    </source>
</evidence>
<dbReference type="EMBL" id="JAAXYO010000146">
    <property type="protein sequence ID" value="MBU2788399.1"/>
    <property type="molecule type" value="Genomic_DNA"/>
</dbReference>
<comment type="caution">
    <text evidence="2">The sequence shown here is derived from an EMBL/GenBank/DDBJ whole genome shotgun (WGS) entry which is preliminary data.</text>
</comment>
<dbReference type="AlphaFoldDB" id="A0AAE2YQB0"/>
<reference evidence="2" key="1">
    <citation type="journal article" date="2021" name="ISME J.">
        <title>Genomic evolution of the class Acidithiobacillia: deep-branching Proteobacteria living in extreme acidic conditions.</title>
        <authorList>
            <person name="Moya-Beltran A."/>
            <person name="Beard S."/>
            <person name="Rojas-Villalobos C."/>
            <person name="Issotta F."/>
            <person name="Gallardo Y."/>
            <person name="Ulloa R."/>
            <person name="Giaveno A."/>
            <person name="Degli Esposti M."/>
            <person name="Johnson D.B."/>
            <person name="Quatrini R."/>
        </authorList>
    </citation>
    <scope>NUCLEOTIDE SEQUENCE</scope>
    <source>
        <strain evidence="2">VAN18-1</strain>
    </source>
</reference>
<dbReference type="SUPFAM" id="SSF56784">
    <property type="entry name" value="HAD-like"/>
    <property type="match status" value="1"/>
</dbReference>
<gene>
    <name evidence="2" type="ORF">HFQ13_09320</name>
</gene>
<feature type="region of interest" description="Disordered" evidence="1">
    <location>
        <begin position="201"/>
        <end position="221"/>
    </location>
</feature>
<accession>A0AAE2YQB0</accession>
<protein>
    <submittedName>
        <fullName evidence="2">Uncharacterized protein</fullName>
    </submittedName>
</protein>